<dbReference type="PANTHER" id="PTHR10146:SF14">
    <property type="entry name" value="PYRIDOXAL PHOSPHATE HOMEOSTASIS PROTEIN"/>
    <property type="match status" value="1"/>
</dbReference>
<evidence type="ECO:0000313" key="8">
    <source>
        <dbReference type="Proteomes" id="UP000465785"/>
    </source>
</evidence>
<keyword evidence="1 2" id="KW-0663">Pyridoxal phosphate</keyword>
<evidence type="ECO:0000256" key="5">
    <source>
        <dbReference type="SAM" id="MobiDB-lite"/>
    </source>
</evidence>
<proteinExistence type="inferred from homology"/>
<gene>
    <name evidence="7" type="ORF">MGALJ_20200</name>
</gene>
<dbReference type="KEGG" id="mgau:MGALJ_20200"/>
<feature type="compositionally biased region" description="Low complexity" evidence="5">
    <location>
        <begin position="245"/>
        <end position="262"/>
    </location>
</feature>
<dbReference type="InterPro" id="IPR001608">
    <property type="entry name" value="Ala_racemase_N"/>
</dbReference>
<dbReference type="PANTHER" id="PTHR10146">
    <property type="entry name" value="PROLINE SYNTHETASE CO-TRANSCRIBED BACTERIAL HOMOLOG PROTEIN"/>
    <property type="match status" value="1"/>
</dbReference>
<evidence type="ECO:0000256" key="4">
    <source>
        <dbReference type="RuleBase" id="RU004514"/>
    </source>
</evidence>
<feature type="region of interest" description="Disordered" evidence="5">
    <location>
        <begin position="238"/>
        <end position="270"/>
    </location>
</feature>
<dbReference type="GO" id="GO:0030170">
    <property type="term" value="F:pyridoxal phosphate binding"/>
    <property type="evidence" value="ECO:0007669"/>
    <property type="project" value="UniProtKB-UniRule"/>
</dbReference>
<organism evidence="7 8">
    <name type="scientific">Mycobacterium gallinarum</name>
    <dbReference type="NCBI Taxonomy" id="39689"/>
    <lineage>
        <taxon>Bacteria</taxon>
        <taxon>Bacillati</taxon>
        <taxon>Actinomycetota</taxon>
        <taxon>Actinomycetes</taxon>
        <taxon>Mycobacteriales</taxon>
        <taxon>Mycobacteriaceae</taxon>
        <taxon>Mycobacterium</taxon>
    </lineage>
</organism>
<evidence type="ECO:0000256" key="2">
    <source>
        <dbReference type="HAMAP-Rule" id="MF_02087"/>
    </source>
</evidence>
<dbReference type="HAMAP" id="MF_02087">
    <property type="entry name" value="PLP_homeostasis"/>
    <property type="match status" value="1"/>
</dbReference>
<evidence type="ECO:0000259" key="6">
    <source>
        <dbReference type="Pfam" id="PF01168"/>
    </source>
</evidence>
<comment type="function">
    <text evidence="2">Pyridoxal 5'-phosphate (PLP)-binding protein, which is involved in PLP homeostasis.</text>
</comment>
<name>A0A9W4FEU7_9MYCO</name>
<comment type="cofactor">
    <cofactor evidence="3">
        <name>pyridoxal 5'-phosphate</name>
        <dbReference type="ChEBI" id="CHEBI:597326"/>
    </cofactor>
</comment>
<dbReference type="Proteomes" id="UP000465785">
    <property type="component" value="Chromosome"/>
</dbReference>
<dbReference type="Pfam" id="PF01168">
    <property type="entry name" value="Ala_racemase_N"/>
    <property type="match status" value="1"/>
</dbReference>
<dbReference type="SUPFAM" id="SSF51419">
    <property type="entry name" value="PLP-binding barrel"/>
    <property type="match status" value="1"/>
</dbReference>
<dbReference type="PIRSF" id="PIRSF004848">
    <property type="entry name" value="YBL036c_PLPDEIII"/>
    <property type="match status" value="1"/>
</dbReference>
<reference evidence="7 8" key="1">
    <citation type="journal article" date="2019" name="Emerg. Microbes Infect.">
        <title>Comprehensive subspecies identification of 175 nontuberculous mycobacteria species based on 7547 genomic profiles.</title>
        <authorList>
            <person name="Matsumoto Y."/>
            <person name="Kinjo T."/>
            <person name="Motooka D."/>
            <person name="Nabeya D."/>
            <person name="Jung N."/>
            <person name="Uechi K."/>
            <person name="Horii T."/>
            <person name="Iida T."/>
            <person name="Fujita J."/>
            <person name="Nakamura S."/>
        </authorList>
    </citation>
    <scope>NUCLEOTIDE SEQUENCE [LARGE SCALE GENOMIC DNA]</scope>
    <source>
        <strain evidence="7 8">JCM 6399</strain>
    </source>
</reference>
<keyword evidence="8" id="KW-1185">Reference proteome</keyword>
<dbReference type="PROSITE" id="PS01211">
    <property type="entry name" value="UPF0001"/>
    <property type="match status" value="1"/>
</dbReference>
<dbReference type="AlphaFoldDB" id="A0A9W4FEU7"/>
<comment type="similarity">
    <text evidence="2 4">Belongs to the pyridoxal phosphate-binding protein YggS/PROSC family.</text>
</comment>
<dbReference type="InterPro" id="IPR011078">
    <property type="entry name" value="PyrdxlP_homeostasis"/>
</dbReference>
<sequence length="270" mass="28676">MTAATREQELADALAAVRARLTAAAEAAGRNSDEIELLPITKFFPAADVTILHHLGCEAFGESREQEAANKAAEVANSVGGAPIRWHMVGRIQRNKARSIASWAYAAHSVDNVRVVDALNRAAARALADGERAAPLRVYIQISLDGDTQRGGVDVEHPALVDEVCAAAEAGEGLEFVGLMAIPPLGSDPDQAFGRLQSELARVQRDYPQRLELSAGMSGDLEAAVQHGSTCVRVGTALMGPRPLTSPEVVTPVTSSSQTPESEVIRRVER</sequence>
<dbReference type="InterPro" id="IPR029066">
    <property type="entry name" value="PLP-binding_barrel"/>
</dbReference>
<accession>A0A9W4FEU7</accession>
<evidence type="ECO:0000256" key="1">
    <source>
        <dbReference type="ARBA" id="ARBA00022898"/>
    </source>
</evidence>
<dbReference type="EMBL" id="AP022601">
    <property type="protein sequence ID" value="BBY92351.1"/>
    <property type="molecule type" value="Genomic_DNA"/>
</dbReference>
<dbReference type="NCBIfam" id="TIGR00044">
    <property type="entry name" value="YggS family pyridoxal phosphate-dependent enzyme"/>
    <property type="match status" value="1"/>
</dbReference>
<evidence type="ECO:0000256" key="3">
    <source>
        <dbReference type="PIRSR" id="PIRSR004848-1"/>
    </source>
</evidence>
<evidence type="ECO:0000313" key="7">
    <source>
        <dbReference type="EMBL" id="BBY92351.1"/>
    </source>
</evidence>
<feature type="domain" description="Alanine racemase N-terminal" evidence="6">
    <location>
        <begin position="15"/>
        <end position="243"/>
    </location>
</feature>
<dbReference type="Gene3D" id="3.20.20.10">
    <property type="entry name" value="Alanine racemase"/>
    <property type="match status" value="1"/>
</dbReference>
<feature type="modified residue" description="N6-(pyridoxal phosphate)lysine" evidence="2 3">
    <location>
        <position position="42"/>
    </location>
</feature>
<dbReference type="RefSeq" id="WP_163729235.1">
    <property type="nucleotide sequence ID" value="NZ_AP022601.1"/>
</dbReference>
<protein>
    <recommendedName>
        <fullName evidence="2">Pyridoxal phosphate homeostasis protein</fullName>
        <shortName evidence="2">PLP homeostasis protein</shortName>
    </recommendedName>
</protein>